<evidence type="ECO:0000256" key="1">
    <source>
        <dbReference type="ARBA" id="ARBA00006845"/>
    </source>
</evidence>
<reference evidence="3 4" key="2">
    <citation type="journal article" date="2010" name="Stand. Genomic Sci.">
        <title>Complete genome sequence of Gordonia bronchialis type strain (3410).</title>
        <authorList>
            <person name="Ivanova N."/>
            <person name="Sikorski J."/>
            <person name="Jando M."/>
            <person name="Lapidus A."/>
            <person name="Nolan M."/>
            <person name="Lucas S."/>
            <person name="Del Rio T.G."/>
            <person name="Tice H."/>
            <person name="Copeland A."/>
            <person name="Cheng J.F."/>
            <person name="Chen F."/>
            <person name="Bruce D."/>
            <person name="Goodwin L."/>
            <person name="Pitluck S."/>
            <person name="Mavromatis K."/>
            <person name="Ovchinnikova G."/>
            <person name="Pati A."/>
            <person name="Chen A."/>
            <person name="Palaniappan K."/>
            <person name="Land M."/>
            <person name="Hauser L."/>
            <person name="Chang Y.J."/>
            <person name="Jeffries C.D."/>
            <person name="Chain P."/>
            <person name="Saunders E."/>
            <person name="Han C."/>
            <person name="Detter J.C."/>
            <person name="Brettin T."/>
            <person name="Rohde M."/>
            <person name="Goker M."/>
            <person name="Bristow J."/>
            <person name="Eisen J.A."/>
            <person name="Markowitz V."/>
            <person name="Hugenholtz P."/>
            <person name="Klenk H.P."/>
            <person name="Kyrpides N.C."/>
        </authorList>
    </citation>
    <scope>NUCLEOTIDE SEQUENCE [LARGE SCALE GENOMIC DNA]</scope>
    <source>
        <strain evidence="4">ATCC 25592 / DSM 43247 / BCRC 13721 / JCM 3198 / KCTC 3076 / NBRC 16047 / NCTC 10667</strain>
    </source>
</reference>
<dbReference type="SUPFAM" id="SSF52038">
    <property type="entry name" value="Barstar-related"/>
    <property type="match status" value="1"/>
</dbReference>
<proteinExistence type="inferred from homology"/>
<dbReference type="RefSeq" id="WP_012832569.1">
    <property type="nucleotide sequence ID" value="NC_013441.1"/>
</dbReference>
<gene>
    <name evidence="3" type="ordered locus">Gbro_0657</name>
</gene>
<comment type="similarity">
    <text evidence="1">Belongs to the barstar family.</text>
</comment>
<protein>
    <recommendedName>
        <fullName evidence="2">Barstar (barnase inhibitor) domain-containing protein</fullName>
    </recommendedName>
</protein>
<evidence type="ECO:0000313" key="3">
    <source>
        <dbReference type="EMBL" id="ACY19982.1"/>
    </source>
</evidence>
<dbReference type="STRING" id="526226.Gbro_0657"/>
<dbReference type="HOGENOM" id="CLU_1600374_0_0_11"/>
<dbReference type="InterPro" id="IPR035905">
    <property type="entry name" value="Barstar-like_sf"/>
</dbReference>
<keyword evidence="4" id="KW-1185">Reference proteome</keyword>
<evidence type="ECO:0000259" key="2">
    <source>
        <dbReference type="Pfam" id="PF01337"/>
    </source>
</evidence>
<dbReference type="Pfam" id="PF01337">
    <property type="entry name" value="Barstar"/>
    <property type="match status" value="1"/>
</dbReference>
<dbReference type="AlphaFoldDB" id="D0L295"/>
<feature type="domain" description="Barstar (barnase inhibitor)" evidence="2">
    <location>
        <begin position="35"/>
        <end position="123"/>
    </location>
</feature>
<dbReference type="Gene3D" id="3.30.370.10">
    <property type="entry name" value="Barstar-like"/>
    <property type="match status" value="1"/>
</dbReference>
<organism evidence="3 4">
    <name type="scientific">Gordonia bronchialis (strain ATCC 25592 / DSM 43247 / BCRC 13721 / JCM 3198 / KCTC 3076 / NBRC 16047 / NCTC 10667)</name>
    <name type="common">Rhodococcus bronchialis</name>
    <dbReference type="NCBI Taxonomy" id="526226"/>
    <lineage>
        <taxon>Bacteria</taxon>
        <taxon>Bacillati</taxon>
        <taxon>Actinomycetota</taxon>
        <taxon>Actinomycetes</taxon>
        <taxon>Mycobacteriales</taxon>
        <taxon>Gordoniaceae</taxon>
        <taxon>Gordonia</taxon>
    </lineage>
</organism>
<dbReference type="Proteomes" id="UP000001219">
    <property type="component" value="Chromosome"/>
</dbReference>
<name>D0L295_GORB4</name>
<evidence type="ECO:0000313" key="4">
    <source>
        <dbReference type="Proteomes" id="UP000001219"/>
    </source>
</evidence>
<dbReference type="EMBL" id="CP001802">
    <property type="protein sequence ID" value="ACY19982.1"/>
    <property type="molecule type" value="Genomic_DNA"/>
</dbReference>
<dbReference type="OrthoDB" id="5184890at2"/>
<accession>D0L295</accession>
<dbReference type="eggNOG" id="COG2732">
    <property type="taxonomic scope" value="Bacteria"/>
</dbReference>
<dbReference type="KEGG" id="gbr:Gbro_0657"/>
<reference evidence="4" key="1">
    <citation type="submission" date="2009-10" db="EMBL/GenBank/DDBJ databases">
        <title>The complete chromosome of Gordonia bronchialis DSM 43247.</title>
        <authorList>
            <consortium name="US DOE Joint Genome Institute (JGI-PGF)"/>
            <person name="Lucas S."/>
            <person name="Copeland A."/>
            <person name="Lapidus A."/>
            <person name="Glavina del Rio T."/>
            <person name="Dalin E."/>
            <person name="Tice H."/>
            <person name="Bruce D."/>
            <person name="Goodwin L."/>
            <person name="Pitluck S."/>
            <person name="Kyrpides N."/>
            <person name="Mavromatis K."/>
            <person name="Ivanova N."/>
            <person name="Ovchinnikova G."/>
            <person name="Saunders E."/>
            <person name="Brettin T."/>
            <person name="Detter J.C."/>
            <person name="Han C."/>
            <person name="Larimer F."/>
            <person name="Land M."/>
            <person name="Hauser L."/>
            <person name="Markowitz V."/>
            <person name="Cheng J.-F."/>
            <person name="Hugenholtz P."/>
            <person name="Woyke T."/>
            <person name="Wu D."/>
            <person name="Jando M."/>
            <person name="Schneider S."/>
            <person name="Goeker M."/>
            <person name="Klenk H.-P."/>
            <person name="Eisen J.A."/>
        </authorList>
    </citation>
    <scope>NUCLEOTIDE SEQUENCE [LARGE SCALE GENOMIC DNA]</scope>
    <source>
        <strain evidence="4">ATCC 25592 / DSM 43247 / BCRC 13721 / JCM 3198 / KCTC 3076 / NBRC 16047 / NCTC 10667</strain>
    </source>
</reference>
<dbReference type="InterPro" id="IPR000468">
    <property type="entry name" value="Barstar"/>
</dbReference>
<sequence>MTPLAKFLTEAGGRGPVVGLLPADRLIDVPPGIRHRRVDGAEATTLGGLYTAFAEAWDFPEYFGRNKSAFDDCMRDLDGADDPDTAPRGFLTHIRNAQRLLTDAEADFDWFAESLPFYRDHYRDHFGQSVSGRAAVFAVVLSAPRRSHEAVRARWRAAGVPVTEID</sequence>